<dbReference type="EMBL" id="KQ421423">
    <property type="protein sequence ID" value="KOF77475.1"/>
    <property type="molecule type" value="Genomic_DNA"/>
</dbReference>
<dbReference type="AlphaFoldDB" id="A0A0L8GLK0"/>
<feature type="non-terminal residue" evidence="1">
    <location>
        <position position="52"/>
    </location>
</feature>
<gene>
    <name evidence="1" type="ORF">OCBIM_22032073mg</name>
</gene>
<accession>A0A0L8GLK0</accession>
<protein>
    <submittedName>
        <fullName evidence="1">Uncharacterized protein</fullName>
    </submittedName>
</protein>
<sequence>CFCDCKSACCVYVSVISSSVLLDFCNSVLSSMLPCICISVCLCVCESVCLCD</sequence>
<proteinExistence type="predicted"/>
<name>A0A0L8GLK0_OCTBM</name>
<evidence type="ECO:0000313" key="1">
    <source>
        <dbReference type="EMBL" id="KOF77475.1"/>
    </source>
</evidence>
<reference evidence="1" key="1">
    <citation type="submission" date="2015-07" db="EMBL/GenBank/DDBJ databases">
        <title>MeaNS - Measles Nucleotide Surveillance Program.</title>
        <authorList>
            <person name="Tran T."/>
            <person name="Druce J."/>
        </authorList>
    </citation>
    <scope>NUCLEOTIDE SEQUENCE</scope>
    <source>
        <strain evidence="1">UCB-OBI-ISO-001</strain>
        <tissue evidence="1">Gonad</tissue>
    </source>
</reference>
<feature type="non-terminal residue" evidence="1">
    <location>
        <position position="1"/>
    </location>
</feature>
<organism evidence="1">
    <name type="scientific">Octopus bimaculoides</name>
    <name type="common">California two-spotted octopus</name>
    <dbReference type="NCBI Taxonomy" id="37653"/>
    <lineage>
        <taxon>Eukaryota</taxon>
        <taxon>Metazoa</taxon>
        <taxon>Spiralia</taxon>
        <taxon>Lophotrochozoa</taxon>
        <taxon>Mollusca</taxon>
        <taxon>Cephalopoda</taxon>
        <taxon>Coleoidea</taxon>
        <taxon>Octopodiformes</taxon>
        <taxon>Octopoda</taxon>
        <taxon>Incirrata</taxon>
        <taxon>Octopodidae</taxon>
        <taxon>Octopus</taxon>
    </lineage>
</organism>